<evidence type="ECO:0000313" key="2">
    <source>
        <dbReference type="Proteomes" id="UP001221757"/>
    </source>
</evidence>
<dbReference type="PANTHER" id="PTHR35043">
    <property type="entry name" value="TRANSCRIPTION FACTOR DOMAIN-CONTAINING PROTEIN"/>
    <property type="match status" value="1"/>
</dbReference>
<comment type="caution">
    <text evidence="1">The sequence shown here is derived from an EMBL/GenBank/DDBJ whole genome shotgun (WGS) entry which is preliminary data.</text>
</comment>
<protein>
    <submittedName>
        <fullName evidence="1">Uncharacterized protein</fullName>
    </submittedName>
</protein>
<feature type="non-terminal residue" evidence="1">
    <location>
        <position position="197"/>
    </location>
</feature>
<feature type="non-terminal residue" evidence="1">
    <location>
        <position position="1"/>
    </location>
</feature>
<reference evidence="1" key="1">
    <citation type="submission" date="2023-03" db="EMBL/GenBank/DDBJ databases">
        <title>Massive genome expansion in bonnet fungi (Mycena s.s.) driven by repeated elements and novel gene families across ecological guilds.</title>
        <authorList>
            <consortium name="Lawrence Berkeley National Laboratory"/>
            <person name="Harder C.B."/>
            <person name="Miyauchi S."/>
            <person name="Viragh M."/>
            <person name="Kuo A."/>
            <person name="Thoen E."/>
            <person name="Andreopoulos B."/>
            <person name="Lu D."/>
            <person name="Skrede I."/>
            <person name="Drula E."/>
            <person name="Henrissat B."/>
            <person name="Morin E."/>
            <person name="Kohler A."/>
            <person name="Barry K."/>
            <person name="LaButti K."/>
            <person name="Morin E."/>
            <person name="Salamov A."/>
            <person name="Lipzen A."/>
            <person name="Mereny Z."/>
            <person name="Hegedus B."/>
            <person name="Baldrian P."/>
            <person name="Stursova M."/>
            <person name="Weitz H."/>
            <person name="Taylor A."/>
            <person name="Grigoriev I.V."/>
            <person name="Nagy L.G."/>
            <person name="Martin F."/>
            <person name="Kauserud H."/>
        </authorList>
    </citation>
    <scope>NUCLEOTIDE SEQUENCE</scope>
    <source>
        <strain evidence="1">CBHHK067</strain>
    </source>
</reference>
<keyword evidence="2" id="KW-1185">Reference proteome</keyword>
<name>A0AAD7GIB6_MYCRO</name>
<dbReference type="AlphaFoldDB" id="A0AAD7GIB6"/>
<dbReference type="EMBL" id="JARKIE010000053">
    <property type="protein sequence ID" value="KAJ7692232.1"/>
    <property type="molecule type" value="Genomic_DNA"/>
</dbReference>
<sequence>IIHSCCATLFATTWVAVHPNVPASNEGSFKLVLRRLRIMLVALIAPEVIVFFAARHVPTARIFSKGKTPFCIFAAAADFHLKFGISTTDGFFLSMGAFVSQDGHHPITTMKQLEDSPAYLSAIKAVNAENIMDKSKGDSFSKGIAVLQTLWFIIQCIARRSQWLPITQLEMAALAFAVVNVQTWLLWWNKPLDVHRP</sequence>
<organism evidence="1 2">
    <name type="scientific">Mycena rosella</name>
    <name type="common">Pink bonnet</name>
    <name type="synonym">Agaricus rosellus</name>
    <dbReference type="NCBI Taxonomy" id="1033263"/>
    <lineage>
        <taxon>Eukaryota</taxon>
        <taxon>Fungi</taxon>
        <taxon>Dikarya</taxon>
        <taxon>Basidiomycota</taxon>
        <taxon>Agaricomycotina</taxon>
        <taxon>Agaricomycetes</taxon>
        <taxon>Agaricomycetidae</taxon>
        <taxon>Agaricales</taxon>
        <taxon>Marasmiineae</taxon>
        <taxon>Mycenaceae</taxon>
        <taxon>Mycena</taxon>
    </lineage>
</organism>
<dbReference type="PANTHER" id="PTHR35043:SF7">
    <property type="entry name" value="TRANSCRIPTION FACTOR DOMAIN-CONTAINING PROTEIN"/>
    <property type="match status" value="1"/>
</dbReference>
<proteinExistence type="predicted"/>
<evidence type="ECO:0000313" key="1">
    <source>
        <dbReference type="EMBL" id="KAJ7692232.1"/>
    </source>
</evidence>
<accession>A0AAD7GIB6</accession>
<dbReference type="Proteomes" id="UP001221757">
    <property type="component" value="Unassembled WGS sequence"/>
</dbReference>
<gene>
    <name evidence="1" type="ORF">B0H17DRAFT_856761</name>
</gene>